<feature type="compositionally biased region" description="Basic residues" evidence="1">
    <location>
        <begin position="36"/>
        <end position="48"/>
    </location>
</feature>
<evidence type="ECO:0000313" key="3">
    <source>
        <dbReference type="Proteomes" id="UP000247702"/>
    </source>
</evidence>
<dbReference type="Proteomes" id="UP000247702">
    <property type="component" value="Unassembled WGS sequence"/>
</dbReference>
<accession>A0A2Z6Q8J8</accession>
<keyword evidence="3" id="KW-1185">Reference proteome</keyword>
<evidence type="ECO:0000256" key="1">
    <source>
        <dbReference type="SAM" id="MobiDB-lite"/>
    </source>
</evidence>
<feature type="region of interest" description="Disordered" evidence="1">
    <location>
        <begin position="1"/>
        <end position="57"/>
    </location>
</feature>
<protein>
    <submittedName>
        <fullName evidence="2">Uncharacterized protein</fullName>
    </submittedName>
</protein>
<comment type="caution">
    <text evidence="2">The sequence shown here is derived from an EMBL/GenBank/DDBJ whole genome shotgun (WGS) entry which is preliminary data.</text>
</comment>
<dbReference type="EMBL" id="BEXD01000324">
    <property type="protein sequence ID" value="GBB86463.1"/>
    <property type="molecule type" value="Genomic_DNA"/>
</dbReference>
<evidence type="ECO:0000313" key="2">
    <source>
        <dbReference type="EMBL" id="GBB86463.1"/>
    </source>
</evidence>
<gene>
    <name evidence="2" type="ORF">RclHR1_01290007</name>
</gene>
<name>A0A2Z6Q8J8_9GLOM</name>
<organism evidence="2 3">
    <name type="scientific">Rhizophagus clarus</name>
    <dbReference type="NCBI Taxonomy" id="94130"/>
    <lineage>
        <taxon>Eukaryota</taxon>
        <taxon>Fungi</taxon>
        <taxon>Fungi incertae sedis</taxon>
        <taxon>Mucoromycota</taxon>
        <taxon>Glomeromycotina</taxon>
        <taxon>Glomeromycetes</taxon>
        <taxon>Glomerales</taxon>
        <taxon>Glomeraceae</taxon>
        <taxon>Rhizophagus</taxon>
    </lineage>
</organism>
<sequence>MFLNGLNAKVPPKPGQADTSNAKKNKKKDQPSGSATKKKSKSSKRKKSSPSCGASNEKDVADLLVGVLSLIVPGVKGVVMKSRGSNK</sequence>
<dbReference type="AlphaFoldDB" id="A0A2Z6Q8J8"/>
<reference evidence="2 3" key="1">
    <citation type="submission" date="2017-11" db="EMBL/GenBank/DDBJ databases">
        <title>The genome of Rhizophagus clarus HR1 reveals common genetic basis of auxotrophy among arbuscular mycorrhizal fungi.</title>
        <authorList>
            <person name="Kobayashi Y."/>
        </authorList>
    </citation>
    <scope>NUCLEOTIDE SEQUENCE [LARGE SCALE GENOMIC DNA]</scope>
    <source>
        <strain evidence="2 3">HR1</strain>
    </source>
</reference>
<proteinExistence type="predicted"/>